<comment type="caution">
    <text evidence="4">The sequence shown here is derived from an EMBL/GenBank/DDBJ whole genome shotgun (WGS) entry which is preliminary data.</text>
</comment>
<accession>A0A2P4TGJ0</accession>
<dbReference type="Proteomes" id="UP000237246">
    <property type="component" value="Unassembled WGS sequence"/>
</dbReference>
<proteinExistence type="inferred from homology"/>
<protein>
    <recommendedName>
        <fullName evidence="2">Methyltransferase-like protein 5</fullName>
    </recommendedName>
</protein>
<dbReference type="CDD" id="cd02440">
    <property type="entry name" value="AdoMet_MTases"/>
    <property type="match status" value="1"/>
</dbReference>
<dbReference type="InterPro" id="IPR002052">
    <property type="entry name" value="DNA_methylase_N6_adenine_CS"/>
</dbReference>
<evidence type="ECO:0000313" key="4">
    <source>
        <dbReference type="EMBL" id="POI35482.1"/>
    </source>
</evidence>
<dbReference type="PROSITE" id="PS00092">
    <property type="entry name" value="N6_MTASE"/>
    <property type="match status" value="1"/>
</dbReference>
<dbReference type="SUPFAM" id="SSF53335">
    <property type="entry name" value="S-adenosyl-L-methionine-dependent methyltransferases"/>
    <property type="match status" value="1"/>
</dbReference>
<dbReference type="GO" id="GO:0003676">
    <property type="term" value="F:nucleic acid binding"/>
    <property type="evidence" value="ECO:0007669"/>
    <property type="project" value="InterPro"/>
</dbReference>
<dbReference type="Gene3D" id="3.40.50.150">
    <property type="entry name" value="Vaccinia Virus protein VP39"/>
    <property type="match status" value="1"/>
</dbReference>
<evidence type="ECO:0000256" key="2">
    <source>
        <dbReference type="ARBA" id="ARBA00041374"/>
    </source>
</evidence>
<dbReference type="OrthoDB" id="419617at2759"/>
<keyword evidence="5" id="KW-1185">Reference proteome</keyword>
<name>A0A2P4TGJ0_BAMTH</name>
<feature type="domain" description="Methyltransferase small" evidence="3">
    <location>
        <begin position="4"/>
        <end position="83"/>
    </location>
</feature>
<dbReference type="AlphaFoldDB" id="A0A2P4TGJ0"/>
<dbReference type="InterPro" id="IPR051720">
    <property type="entry name" value="rRNA_MeTrfase/Polyamine_Synth"/>
</dbReference>
<comment type="similarity">
    <text evidence="1">Belongs to the methyltransferase superfamily. PrmA family.</text>
</comment>
<dbReference type="Pfam" id="PF05175">
    <property type="entry name" value="MTS"/>
    <property type="match status" value="1"/>
</dbReference>
<dbReference type="PANTHER" id="PTHR23290">
    <property type="entry name" value="RRNA N6-ADENOSINE-METHYLTRANSFERASE METTL5"/>
    <property type="match status" value="1"/>
</dbReference>
<dbReference type="EMBL" id="PPHD01000429">
    <property type="protein sequence ID" value="POI35482.1"/>
    <property type="molecule type" value="Genomic_DNA"/>
</dbReference>
<organism evidence="4 5">
    <name type="scientific">Bambusicola thoracicus</name>
    <name type="common">Chinese bamboo-partridge</name>
    <name type="synonym">Perdix thoracica</name>
    <dbReference type="NCBI Taxonomy" id="9083"/>
    <lineage>
        <taxon>Eukaryota</taxon>
        <taxon>Metazoa</taxon>
        <taxon>Chordata</taxon>
        <taxon>Craniata</taxon>
        <taxon>Vertebrata</taxon>
        <taxon>Euteleostomi</taxon>
        <taxon>Archelosauria</taxon>
        <taxon>Archosauria</taxon>
        <taxon>Dinosauria</taxon>
        <taxon>Saurischia</taxon>
        <taxon>Theropoda</taxon>
        <taxon>Coelurosauria</taxon>
        <taxon>Aves</taxon>
        <taxon>Neognathae</taxon>
        <taxon>Galloanserae</taxon>
        <taxon>Galliformes</taxon>
        <taxon>Phasianidae</taxon>
        <taxon>Perdicinae</taxon>
        <taxon>Bambusicola</taxon>
    </lineage>
</organism>
<gene>
    <name evidence="4" type="ORF">CIB84_000766</name>
</gene>
<evidence type="ECO:0000256" key="1">
    <source>
        <dbReference type="ARBA" id="ARBA00009741"/>
    </source>
</evidence>
<dbReference type="GO" id="GO:0008988">
    <property type="term" value="F:rRNA (adenine-N6-)-methyltransferase activity"/>
    <property type="evidence" value="ECO:0007669"/>
    <property type="project" value="TreeGrafter"/>
</dbReference>
<dbReference type="InterPro" id="IPR029063">
    <property type="entry name" value="SAM-dependent_MTases_sf"/>
</dbReference>
<dbReference type="InterPro" id="IPR007848">
    <property type="entry name" value="Small_mtfrase_dom"/>
</dbReference>
<sequence>MIVKTVADLGCDCGMLCIGSAMLGAGLCVGFDIDAEALEIFNSNLEDLELMNVVVQCDVSSLPDSVSETFDTVIMNPPFGIRHNMTPS</sequence>
<dbReference type="PANTHER" id="PTHR23290:SF0">
    <property type="entry name" value="RRNA N6-ADENOSINE-METHYLTRANSFERASE METTL5"/>
    <property type="match status" value="1"/>
</dbReference>
<evidence type="ECO:0000313" key="5">
    <source>
        <dbReference type="Proteomes" id="UP000237246"/>
    </source>
</evidence>
<evidence type="ECO:0000259" key="3">
    <source>
        <dbReference type="Pfam" id="PF05175"/>
    </source>
</evidence>
<reference evidence="4 5" key="1">
    <citation type="submission" date="2018-01" db="EMBL/GenBank/DDBJ databases">
        <title>Comparison of the Chinese Bamboo Partridge and Red Junglefowl genome sequences highlights the importance of demography in genome evolution.</title>
        <authorList>
            <person name="Tiley G.P."/>
            <person name="Kimball R.T."/>
            <person name="Braun E.L."/>
            <person name="Burleigh J.G."/>
        </authorList>
    </citation>
    <scope>NUCLEOTIDE SEQUENCE [LARGE SCALE GENOMIC DNA]</scope>
    <source>
        <strain evidence="4">RTK389</strain>
        <tissue evidence="4">Blood</tissue>
    </source>
</reference>